<reference evidence="1 2" key="1">
    <citation type="submission" date="2016-10" db="EMBL/GenBank/DDBJ databases">
        <title>Comparative genome analysis of multiple Pseudomonas spp. focuses on biocontrol and plant growth promoting traits.</title>
        <authorList>
            <person name="Tao X.-Y."/>
            <person name="Taylor C.G."/>
        </authorList>
    </citation>
    <scope>NUCLEOTIDE SEQUENCE [LARGE SCALE GENOMIC DNA]</scope>
    <source>
        <strain evidence="1 2">24D3</strain>
    </source>
</reference>
<name>A0A423LD22_PSEFL</name>
<sequence length="907" mass="98944">MDIQSSVFNELFELYPVVIQGWVSPVKPDGVADGGIPKALYDDESDGLECLVDPWLEPFREPGAVYDRVDFYVNDDPRPATGKTIQPGEEGLRIRLYLPHGMLRQGVNRLHYKVKRVGGNVESSRDLRVLYHLRIPDNLDLVIPPDVLKDGVDAAKAALGVEFGFNYNNRRNYDWIEFLLGDARLRFDTPDAPAPITQKLFTDAFQKAGNNPSAVAEFISEDQLGNRSKSPEKRLSIDLKGLHLPAPSVKNSVGDDFSPTHPEVRILVPEGALLPTDTLHVIWTGASDVPAGSYTSPKRSVSAGLEITVPPTVLAYSLGKSVTVTYVNERNGVPMTSLPLTLNILPLPVTALNSPIILEADASNVLDINALGSKNATIHALLWTLIEEGQPCWMSVEGKNADGNAHNLSLWSGLPARVTVTWLKRGYWPQTLDNNYLKALAHGSSLTIKFKASLDKSNVEATAQLFPDQVYTIKSIELPAPTIIEAPDNVSLDPLRATDRLTARVPQYPGMTKGDQIIATWTAAPGTPAGGSFVSPPMPMVIVGPQEIPLDNRVVAFSVGKDVTVKYTAAQVNSTPALSSVLNLKVLNIPDNQLPKPLITQATDNGEGPELIVGRLTETTLRINVWPLIALGQYVWLRLQGTNADGSDYNEVVWSAPGNAVSQSWLDNGFYQQTIEALSFLKDGSVLTVTFKAAFGQSVRESDATSFPVRSYFVKSAPTLVVDTTPVSLFGHNVSILGAGLNWTETGEYPENTTTRKVVSGGTLPYTYTSSNTEIASVDQTGLVSSEGNGKCVITVIDALGQSVGFEVNTYNVSRLMFNPTPMNTLEGWTWISRVMKGHRITDKWNPHVFLIILRKKYRALPAGVTMVVGLEANKYAVVFTAALDGFAMFGQLYRPENRLPVIGLRF</sequence>
<organism evidence="1 2">
    <name type="scientific">Pseudomonas fluorescens</name>
    <dbReference type="NCBI Taxonomy" id="294"/>
    <lineage>
        <taxon>Bacteria</taxon>
        <taxon>Pseudomonadati</taxon>
        <taxon>Pseudomonadota</taxon>
        <taxon>Gammaproteobacteria</taxon>
        <taxon>Pseudomonadales</taxon>
        <taxon>Pseudomonadaceae</taxon>
        <taxon>Pseudomonas</taxon>
    </lineage>
</organism>
<dbReference type="AlphaFoldDB" id="A0A423LD22"/>
<accession>A0A423LD22</accession>
<dbReference type="SUPFAM" id="SSF49373">
    <property type="entry name" value="Invasin/intimin cell-adhesion fragments"/>
    <property type="match status" value="1"/>
</dbReference>
<dbReference type="Proteomes" id="UP000285757">
    <property type="component" value="Unassembled WGS sequence"/>
</dbReference>
<dbReference type="Gene3D" id="2.60.40.1080">
    <property type="match status" value="1"/>
</dbReference>
<evidence type="ECO:0000313" key="2">
    <source>
        <dbReference type="Proteomes" id="UP000285757"/>
    </source>
</evidence>
<evidence type="ECO:0008006" key="3">
    <source>
        <dbReference type="Google" id="ProtNLM"/>
    </source>
</evidence>
<dbReference type="RefSeq" id="WP_123533604.1">
    <property type="nucleotide sequence ID" value="NZ_MOBU01000013.1"/>
</dbReference>
<proteinExistence type="predicted"/>
<dbReference type="Pfam" id="PF26182">
    <property type="entry name" value="Ig_NUP210_5th"/>
    <property type="match status" value="1"/>
</dbReference>
<evidence type="ECO:0000313" key="1">
    <source>
        <dbReference type="EMBL" id="RON66211.1"/>
    </source>
</evidence>
<comment type="caution">
    <text evidence="1">The sequence shown here is derived from an EMBL/GenBank/DDBJ whole genome shotgun (WGS) entry which is preliminary data.</text>
</comment>
<dbReference type="InterPro" id="IPR008964">
    <property type="entry name" value="Invasin/intimin_cell_adhesion"/>
</dbReference>
<dbReference type="EMBL" id="MOBU01000013">
    <property type="protein sequence ID" value="RON66211.1"/>
    <property type="molecule type" value="Genomic_DNA"/>
</dbReference>
<protein>
    <recommendedName>
        <fullName evidence="3">BIG2 domain-containing protein</fullName>
    </recommendedName>
</protein>
<gene>
    <name evidence="1" type="ORF">BK671_17035</name>
</gene>